<evidence type="ECO:0000259" key="5">
    <source>
        <dbReference type="PROSITE" id="PS50931"/>
    </source>
</evidence>
<sequence>MTITQFEIFVQVVESESFTKAAHYLNMTQSAVSHAIAGLEKELGCQLFIRNRRKGLYLTAIGERILIHAREILRRVSSISEEVDAITGIESGTIRLGSFPSASAHLLPKMLAFYQSHYPKVKLSLFEGTYHEVNEWLLSGIIDVGFSSLPHENLELTPLVEDKMVVVLPVGHPLEIKDVVSLEEATGESLILTKAGSEEIVKRMFDKEELKPNIAFEVQGASTILNMVKEGLGITIGPELALPMNEPGITIRDIQPMSWRTLGLSCPSVEEASPAVRAFIELAQKLFK</sequence>
<organism evidence="6 7">
    <name type="scientific">Virgibacillus alimentarius</name>
    <dbReference type="NCBI Taxonomy" id="698769"/>
    <lineage>
        <taxon>Bacteria</taxon>
        <taxon>Bacillati</taxon>
        <taxon>Bacillota</taxon>
        <taxon>Bacilli</taxon>
        <taxon>Bacillales</taxon>
        <taxon>Bacillaceae</taxon>
        <taxon>Virgibacillus</taxon>
    </lineage>
</organism>
<comment type="similarity">
    <text evidence="1">Belongs to the LysR transcriptional regulatory family.</text>
</comment>
<dbReference type="InterPro" id="IPR000847">
    <property type="entry name" value="LysR_HTH_N"/>
</dbReference>
<dbReference type="InterPro" id="IPR050950">
    <property type="entry name" value="HTH-type_LysR_regulators"/>
</dbReference>
<keyword evidence="7" id="KW-1185">Reference proteome</keyword>
<dbReference type="Gene3D" id="1.10.10.10">
    <property type="entry name" value="Winged helix-like DNA-binding domain superfamily/Winged helix DNA-binding domain"/>
    <property type="match status" value="1"/>
</dbReference>
<dbReference type="InterPro" id="IPR036388">
    <property type="entry name" value="WH-like_DNA-bd_sf"/>
</dbReference>
<name>A0ABS4S995_9BACI</name>
<evidence type="ECO:0000313" key="7">
    <source>
        <dbReference type="Proteomes" id="UP001519294"/>
    </source>
</evidence>
<dbReference type="PANTHER" id="PTHR30419">
    <property type="entry name" value="HTH-TYPE TRANSCRIPTIONAL REGULATOR YBHD"/>
    <property type="match status" value="1"/>
</dbReference>
<comment type="caution">
    <text evidence="6">The sequence shown here is derived from an EMBL/GenBank/DDBJ whole genome shotgun (WGS) entry which is preliminary data.</text>
</comment>
<reference evidence="6 7" key="1">
    <citation type="submission" date="2021-03" db="EMBL/GenBank/DDBJ databases">
        <title>Genomic Encyclopedia of Type Strains, Phase IV (KMG-IV): sequencing the most valuable type-strain genomes for metagenomic binning, comparative biology and taxonomic classification.</title>
        <authorList>
            <person name="Goeker M."/>
        </authorList>
    </citation>
    <scope>NUCLEOTIDE SEQUENCE [LARGE SCALE GENOMIC DNA]</scope>
    <source>
        <strain evidence="6 7">DSM 25790</strain>
    </source>
</reference>
<dbReference type="CDD" id="cd05466">
    <property type="entry name" value="PBP2_LTTR_substrate"/>
    <property type="match status" value="1"/>
</dbReference>
<accession>A0ABS4S995</accession>
<gene>
    <name evidence="6" type="ORF">J2Z81_002041</name>
</gene>
<dbReference type="InterPro" id="IPR005119">
    <property type="entry name" value="LysR_subst-bd"/>
</dbReference>
<evidence type="ECO:0000256" key="3">
    <source>
        <dbReference type="ARBA" id="ARBA00023125"/>
    </source>
</evidence>
<dbReference type="InterPro" id="IPR036390">
    <property type="entry name" value="WH_DNA-bd_sf"/>
</dbReference>
<evidence type="ECO:0000256" key="4">
    <source>
        <dbReference type="ARBA" id="ARBA00023163"/>
    </source>
</evidence>
<keyword evidence="4" id="KW-0804">Transcription</keyword>
<dbReference type="Pfam" id="PF03466">
    <property type="entry name" value="LysR_substrate"/>
    <property type="match status" value="1"/>
</dbReference>
<protein>
    <submittedName>
        <fullName evidence="6">DNA-binding transcriptional LysR family regulator</fullName>
    </submittedName>
</protein>
<dbReference type="SUPFAM" id="SSF53850">
    <property type="entry name" value="Periplasmic binding protein-like II"/>
    <property type="match status" value="1"/>
</dbReference>
<dbReference type="GO" id="GO:0003677">
    <property type="term" value="F:DNA binding"/>
    <property type="evidence" value="ECO:0007669"/>
    <property type="project" value="UniProtKB-KW"/>
</dbReference>
<dbReference type="Gene3D" id="3.40.190.290">
    <property type="match status" value="1"/>
</dbReference>
<keyword evidence="2" id="KW-0805">Transcription regulation</keyword>
<evidence type="ECO:0000256" key="2">
    <source>
        <dbReference type="ARBA" id="ARBA00023015"/>
    </source>
</evidence>
<keyword evidence="3 6" id="KW-0238">DNA-binding</keyword>
<dbReference type="PROSITE" id="PS50931">
    <property type="entry name" value="HTH_LYSR"/>
    <property type="match status" value="1"/>
</dbReference>
<dbReference type="RefSeq" id="WP_029266360.1">
    <property type="nucleotide sequence ID" value="NZ_JAGIKX010000019.1"/>
</dbReference>
<dbReference type="Pfam" id="PF00126">
    <property type="entry name" value="HTH_1"/>
    <property type="match status" value="1"/>
</dbReference>
<evidence type="ECO:0000313" key="6">
    <source>
        <dbReference type="EMBL" id="MBP2258070.1"/>
    </source>
</evidence>
<dbReference type="PANTHER" id="PTHR30419:SF24">
    <property type="entry name" value="HTH-TYPE TRANSCRIPTIONAL REGULATOR CZCR"/>
    <property type="match status" value="1"/>
</dbReference>
<evidence type="ECO:0000256" key="1">
    <source>
        <dbReference type="ARBA" id="ARBA00009437"/>
    </source>
</evidence>
<feature type="domain" description="HTH lysR-type" evidence="5">
    <location>
        <begin position="1"/>
        <end position="59"/>
    </location>
</feature>
<dbReference type="EMBL" id="JAGIKX010000019">
    <property type="protein sequence ID" value="MBP2258070.1"/>
    <property type="molecule type" value="Genomic_DNA"/>
</dbReference>
<proteinExistence type="inferred from homology"/>
<dbReference type="Proteomes" id="UP001519294">
    <property type="component" value="Unassembled WGS sequence"/>
</dbReference>
<dbReference type="SUPFAM" id="SSF46785">
    <property type="entry name" value="Winged helix' DNA-binding domain"/>
    <property type="match status" value="1"/>
</dbReference>
<dbReference type="PRINTS" id="PR00039">
    <property type="entry name" value="HTHLYSR"/>
</dbReference>